<dbReference type="Proteomes" id="UP000673975">
    <property type="component" value="Unassembled WGS sequence"/>
</dbReference>
<reference evidence="1" key="1">
    <citation type="submission" date="2021-02" db="EMBL/GenBank/DDBJ databases">
        <title>Natronogracilivirga saccharolytica gen. nov. sp. nov. a new anaerobic, haloalkiliphilic carbohydrate-fermenting bacterium from soda lake and proposing of Cyclonatronumiaceae fam. nov. in the phylum Balneolaeota.</title>
        <authorList>
            <person name="Zhilina T.N."/>
            <person name="Sorokin D.Y."/>
            <person name="Zavarzina D.G."/>
            <person name="Toshchakov S.V."/>
            <person name="Kublanov I.V."/>
        </authorList>
    </citation>
    <scope>NUCLEOTIDE SEQUENCE</scope>
    <source>
        <strain evidence="1">Z-1702</strain>
    </source>
</reference>
<evidence type="ECO:0000313" key="2">
    <source>
        <dbReference type="Proteomes" id="UP000673975"/>
    </source>
</evidence>
<name>A0A8J7RTM8_9BACT</name>
<evidence type="ECO:0000313" key="1">
    <source>
        <dbReference type="EMBL" id="MBP3193679.1"/>
    </source>
</evidence>
<accession>A0A8J7RTM8</accession>
<comment type="caution">
    <text evidence="1">The sequence shown here is derived from an EMBL/GenBank/DDBJ whole genome shotgun (WGS) entry which is preliminary data.</text>
</comment>
<protein>
    <submittedName>
        <fullName evidence="1">GWxTD domain-containing protein</fullName>
    </submittedName>
</protein>
<keyword evidence="2" id="KW-1185">Reference proteome</keyword>
<sequence length="683" mass="79008">MTGKIQTSGSFLAGMAFAVILAIAPFQALPALNPADTVSSGLHNPDRSMAYDADAFTLGMNLQKAVSKSAALQYWESNYRLVGKSGEADPRIGFRFVEWAAGLPEPERFEIASEIFHNSLQSSFPEEYFEETRRQVRFTEPLLERNTRRKWHKLLDDRDEQLFTEIRTFWSRKNAIPSTDVNERLIEHWQRIHFARENFTENDETVYGTDERALIYVRFGPPDRHRRGTLSYNLSEIRNRLYDLVEVDRIHINQIYTLQMNIIQNFSPGWYEYWRYNRIDEEGPIIYIFGRPGGGGKFQLLDSLEEFIPPSGYRSVVIGDRGTRSALRAGYFLQMMIYNEVSTLDEYFGQRLMEYERRWNQVIFQSNQDGQWLGDLLSPNRAANDMRRMQDRAPESVSDIERNVMQYPIYHREYRFIDAEEGPVSLLLMNPSPEIVAVTDMLHEQLRDGATGYQLKQGFNIYKDDERVERNTSSVNRGPDEITVADASVYTAETVRSSDEDVEIEVFSELYVRPGRGPGQLQSNALIGMNRKWTRMQEPLTDNGNLLMSDLVPGSTGRFSVPVRSVEMGVLSGKSVPLSESIQIYFEVYNLQKDEQSGEYRYSITYQLEPQRRRSWIPWRRSSHEVSLSWDAASYHPKDYQFFDVDLTHASSGDHILRIQLEDLASGQTSEREIEIELVEPGD</sequence>
<proteinExistence type="predicted"/>
<dbReference type="RefSeq" id="WP_210513134.1">
    <property type="nucleotide sequence ID" value="NZ_JAFIDN010000012.1"/>
</dbReference>
<dbReference type="NCBIfam" id="TIGR04514">
    <property type="entry name" value="GWxTD_dom"/>
    <property type="match status" value="1"/>
</dbReference>
<organism evidence="1 2">
    <name type="scientific">Natronogracilivirga saccharolytica</name>
    <dbReference type="NCBI Taxonomy" id="2812953"/>
    <lineage>
        <taxon>Bacteria</taxon>
        <taxon>Pseudomonadati</taxon>
        <taxon>Balneolota</taxon>
        <taxon>Balneolia</taxon>
        <taxon>Balneolales</taxon>
        <taxon>Cyclonatronaceae</taxon>
        <taxon>Natronogracilivirga</taxon>
    </lineage>
</organism>
<dbReference type="AlphaFoldDB" id="A0A8J7RTM8"/>
<dbReference type="EMBL" id="JAFIDN010000012">
    <property type="protein sequence ID" value="MBP3193679.1"/>
    <property type="molecule type" value="Genomic_DNA"/>
</dbReference>
<dbReference type="InterPro" id="IPR030959">
    <property type="entry name" value="GWxTD_dom"/>
</dbReference>
<gene>
    <name evidence="1" type="ORF">NATSA_13465</name>
</gene>